<dbReference type="InterPro" id="IPR003593">
    <property type="entry name" value="AAA+_ATPase"/>
</dbReference>
<dbReference type="Proteomes" id="UP000039865">
    <property type="component" value="Unassembled WGS sequence"/>
</dbReference>
<comment type="subcellular location">
    <subcellularLocation>
        <location evidence="1">Membrane</location>
        <topology evidence="1">Multi-pass membrane protein</topology>
    </subcellularLocation>
</comment>
<dbReference type="InParanoid" id="A0A078B501"/>
<feature type="transmembrane region" description="Helical" evidence="10">
    <location>
        <begin position="655"/>
        <end position="675"/>
    </location>
</feature>
<dbReference type="InterPro" id="IPR011527">
    <property type="entry name" value="ABC1_TM_dom"/>
</dbReference>
<evidence type="ECO:0000259" key="12">
    <source>
        <dbReference type="PROSITE" id="PS50929"/>
    </source>
</evidence>
<reference evidence="13 14" key="1">
    <citation type="submission" date="2014-06" db="EMBL/GenBank/DDBJ databases">
        <authorList>
            <person name="Swart Estienne"/>
        </authorList>
    </citation>
    <scope>NUCLEOTIDE SEQUENCE [LARGE SCALE GENOMIC DNA]</scope>
    <source>
        <strain evidence="13 14">130c</strain>
    </source>
</reference>
<evidence type="ECO:0000256" key="4">
    <source>
        <dbReference type="ARBA" id="ARBA00022692"/>
    </source>
</evidence>
<name>A0A078B501_STYLE</name>
<keyword evidence="14" id="KW-1185">Reference proteome</keyword>
<evidence type="ECO:0000256" key="7">
    <source>
        <dbReference type="ARBA" id="ARBA00022989"/>
    </source>
</evidence>
<dbReference type="InterPro" id="IPR003439">
    <property type="entry name" value="ABC_transporter-like_ATP-bd"/>
</dbReference>
<evidence type="ECO:0000256" key="1">
    <source>
        <dbReference type="ARBA" id="ARBA00004141"/>
    </source>
</evidence>
<accession>A0A078B501</accession>
<dbReference type="InterPro" id="IPR027417">
    <property type="entry name" value="P-loop_NTPase"/>
</dbReference>
<dbReference type="GO" id="GO:0005524">
    <property type="term" value="F:ATP binding"/>
    <property type="evidence" value="ECO:0007669"/>
    <property type="project" value="UniProtKB-KW"/>
</dbReference>
<dbReference type="Pfam" id="PF00005">
    <property type="entry name" value="ABC_tran"/>
    <property type="match status" value="3"/>
</dbReference>
<keyword evidence="6" id="KW-0067">ATP-binding</keyword>
<dbReference type="NCBIfam" id="NF010167">
    <property type="entry name" value="PRK13648.1"/>
    <property type="match status" value="3"/>
</dbReference>
<dbReference type="OrthoDB" id="6500128at2759"/>
<keyword evidence="8 10" id="KW-0472">Membrane</keyword>
<feature type="transmembrane region" description="Helical" evidence="10">
    <location>
        <begin position="224"/>
        <end position="247"/>
    </location>
</feature>
<feature type="transmembrane region" description="Helical" evidence="10">
    <location>
        <begin position="145"/>
        <end position="165"/>
    </location>
</feature>
<keyword evidence="3" id="KW-0813">Transport</keyword>
<proteinExistence type="inferred from homology"/>
<keyword evidence="4 10" id="KW-0812">Transmembrane</keyword>
<keyword evidence="7 10" id="KW-1133">Transmembrane helix</keyword>
<dbReference type="PANTHER" id="PTHR43394:SF27">
    <property type="entry name" value="ATP-DEPENDENT TRANSLOCASE ABCB1-LIKE"/>
    <property type="match status" value="1"/>
</dbReference>
<dbReference type="GO" id="GO:0005743">
    <property type="term" value="C:mitochondrial inner membrane"/>
    <property type="evidence" value="ECO:0007669"/>
    <property type="project" value="TreeGrafter"/>
</dbReference>
<dbReference type="InterPro" id="IPR036640">
    <property type="entry name" value="ABC1_TM_sf"/>
</dbReference>
<dbReference type="CDD" id="cd18578">
    <property type="entry name" value="ABC_6TM_Pgp_ABCB1_D2_like"/>
    <property type="match status" value="1"/>
</dbReference>
<evidence type="ECO:0000256" key="5">
    <source>
        <dbReference type="ARBA" id="ARBA00022741"/>
    </source>
</evidence>
<feature type="transmembrane region" description="Helical" evidence="10">
    <location>
        <begin position="894"/>
        <end position="919"/>
    </location>
</feature>
<feature type="transmembrane region" description="Helical" evidence="10">
    <location>
        <begin position="776"/>
        <end position="796"/>
    </location>
</feature>
<dbReference type="SUPFAM" id="SSF52540">
    <property type="entry name" value="P-loop containing nucleoside triphosphate hydrolases"/>
    <property type="match status" value="2"/>
</dbReference>
<feature type="region of interest" description="Disordered" evidence="9">
    <location>
        <begin position="567"/>
        <end position="586"/>
    </location>
</feature>
<evidence type="ECO:0000256" key="10">
    <source>
        <dbReference type="SAM" id="Phobius"/>
    </source>
</evidence>
<feature type="transmembrane region" description="Helical" evidence="10">
    <location>
        <begin position="121"/>
        <end position="139"/>
    </location>
</feature>
<dbReference type="InterPro" id="IPR017871">
    <property type="entry name" value="ABC_transporter-like_CS"/>
</dbReference>
<dbReference type="FunCoup" id="A0A078B501">
    <property type="interactions" value="3"/>
</dbReference>
<dbReference type="PANTHER" id="PTHR43394">
    <property type="entry name" value="ATP-DEPENDENT PERMEASE MDL1, MITOCHONDRIAL"/>
    <property type="match status" value="1"/>
</dbReference>
<sequence>MIIGTLSAITTGVLLPLFSILSGQLADTFDPKNTPEDIKQAMNVVSAYIALLGFGTWLFAYIYFSFWQHVAENIAFNLRVKYLKAILQQEVEYLESINIEQLPSQIGENFTIIQEAIGQKFSTIIFAIFNLISAMSIALARGADLAAIFLVVFPIMFMMLLIFGAQVKKGSILKSNVIRKLGGIVEESLMSIRLITSFAQQDKEIERFNEISDKCSEVSDKAEFWVSGFLGFLKFAIYGFYSFNFWLGTIYIEHKKINPNTGSNYTVGEIISIIVALMNCSSMTFQLNPNLQAIVKAKLVGRQIFDVIDRVPQINDSDQSISQFQLNHCIKFQNVSFTYSKSKKQIIKDATFQIRANESTAIVGHSGCGKSTIIQLIERFYNTKNGNIFLDEINIKNIKLKTLRESIGYVQQEPVLLMGSIKDNILFGNKDATDEELDQAIMMANASFIYQLENKLDTQIGSSNILNLSGGQKQRIAIARALIKHPKILILDEATSALDPKSERDVQTAFNNIQSSDRKLTTIMIAHRLQTIMSAENLIYLDRDYKIFQASKGSQLYDEIMGRLQNEQVQEEQQDIDSPSPLSKKKNENFYSDLRIENHEQSFYRLNTNRDMENSEAFERSQNTINPITQSDEVSNDTMYGIGHVMNYYRPYSKVFVQFLATLGSAFSFPLYGFIFSKIVFVMLNSASDNFINERNLWCSCFVGLSVAMGCFDWLNKSLSASLCETMTNNIRKQLYAAIIRKNIGWFDNKTRAPGILSNMIQEDISQLKGLTSQTYSSLLEAILCLGIGVVLSFIYTWKMALVALAISPLIIAGGIAQQLIIWNSAKNSNKQSVKDTGKLDPYDKANALLSDIIINYRTVLSFGEKNIEFLIQKYDDLLEEPKRIGIKSAHISGFFYGYTTCIRFLFIAFVFYMSSIFIFEYNDKPEDTYIGVYTLFVAALGTGTLLSQMPSVNKAKKASQKIFSIINDMSNHSDSNHQEIRNITNGQIEFKDVTFRYPSRQQKVLNKLSFKVPAASKIAIVGHSGCGKSTIATLLLQLYEFSDGQIFIDGIDIKDYNVKSLRQQIGYVMQEPLLFNMSIKENILYGNENATDEQIREAAEMANALQFIENSEDSSHINSENSYQQTHVSLKKILRFPNFKKNYCNLLPHLKESFKKVQDDNQQLRLILEIIKRADQNLMMLINIRPESFIKSIQTCLKQDKSVKWQDIVLNFEWKFQASLIKAQVNQIKMSSNFQKQILEALKTKKNQFDIQTIKSYQAQIVLNPEEIGMKSFEEVINADYDRIKHQNDIRISSLVYNLKQKSKFKKKSAKIQQLDETSIQSSLHPGFNKICGLKGSMLSGGQKQRIAIARALIKDPKIMILDEATSALDEQSQECVQKALDRAMEGRTSIVIAHRLSTIKNCEWILVLHHGKVIEQGTFQSLLENENSYFNKLKSGMEM</sequence>
<dbReference type="GO" id="GO:0090374">
    <property type="term" value="P:oligopeptide export from mitochondrion"/>
    <property type="evidence" value="ECO:0007669"/>
    <property type="project" value="TreeGrafter"/>
</dbReference>
<evidence type="ECO:0000256" key="9">
    <source>
        <dbReference type="SAM" id="MobiDB-lite"/>
    </source>
</evidence>
<feature type="transmembrane region" description="Helical" evidence="10">
    <location>
        <begin position="802"/>
        <end position="823"/>
    </location>
</feature>
<dbReference type="Pfam" id="PF00664">
    <property type="entry name" value="ABC_membrane"/>
    <property type="match status" value="2"/>
</dbReference>
<dbReference type="FunFam" id="3.40.50.300:FF:000604">
    <property type="entry name" value="ABC transporter B family member 28"/>
    <property type="match status" value="1"/>
</dbReference>
<dbReference type="Gene3D" id="1.20.1560.10">
    <property type="entry name" value="ABC transporter type 1, transmembrane domain"/>
    <property type="match status" value="2"/>
</dbReference>
<evidence type="ECO:0000313" key="14">
    <source>
        <dbReference type="Proteomes" id="UP000039865"/>
    </source>
</evidence>
<evidence type="ECO:0000313" key="13">
    <source>
        <dbReference type="EMBL" id="CDW89499.1"/>
    </source>
</evidence>
<dbReference type="GO" id="GO:0015421">
    <property type="term" value="F:ABC-type oligopeptide transporter activity"/>
    <property type="evidence" value="ECO:0007669"/>
    <property type="project" value="TreeGrafter"/>
</dbReference>
<organism evidence="13 14">
    <name type="scientific">Stylonychia lemnae</name>
    <name type="common">Ciliate</name>
    <dbReference type="NCBI Taxonomy" id="5949"/>
    <lineage>
        <taxon>Eukaryota</taxon>
        <taxon>Sar</taxon>
        <taxon>Alveolata</taxon>
        <taxon>Ciliophora</taxon>
        <taxon>Intramacronucleata</taxon>
        <taxon>Spirotrichea</taxon>
        <taxon>Stichotrichia</taxon>
        <taxon>Sporadotrichida</taxon>
        <taxon>Oxytrichidae</taxon>
        <taxon>Stylonychinae</taxon>
        <taxon>Stylonychia</taxon>
    </lineage>
</organism>
<dbReference type="CDD" id="cd18577">
    <property type="entry name" value="ABC_6TM_Pgp_ABCB1_D1_like"/>
    <property type="match status" value="1"/>
</dbReference>
<feature type="domain" description="ABC transmembrane type-1" evidence="12">
    <location>
        <begin position="659"/>
        <end position="955"/>
    </location>
</feature>
<dbReference type="SMART" id="SM00382">
    <property type="entry name" value="AAA"/>
    <property type="match status" value="2"/>
</dbReference>
<evidence type="ECO:0000256" key="6">
    <source>
        <dbReference type="ARBA" id="ARBA00022840"/>
    </source>
</evidence>
<dbReference type="PROSITE" id="PS50929">
    <property type="entry name" value="ABC_TM1F"/>
    <property type="match status" value="2"/>
</dbReference>
<evidence type="ECO:0000256" key="8">
    <source>
        <dbReference type="ARBA" id="ARBA00023136"/>
    </source>
</evidence>
<dbReference type="InterPro" id="IPR039421">
    <property type="entry name" value="Type_1_exporter"/>
</dbReference>
<feature type="domain" description="ABC transmembrane type-1" evidence="12">
    <location>
        <begin position="2"/>
        <end position="296"/>
    </location>
</feature>
<evidence type="ECO:0000259" key="11">
    <source>
        <dbReference type="PROSITE" id="PS50893"/>
    </source>
</evidence>
<dbReference type="PROSITE" id="PS50893">
    <property type="entry name" value="ABC_TRANSPORTER_2"/>
    <property type="match status" value="2"/>
</dbReference>
<feature type="domain" description="ABC transporter" evidence="11">
    <location>
        <begin position="989"/>
        <end position="1437"/>
    </location>
</feature>
<dbReference type="EMBL" id="CCKQ01017603">
    <property type="protein sequence ID" value="CDW89499.1"/>
    <property type="molecule type" value="Genomic_DNA"/>
</dbReference>
<gene>
    <name evidence="13" type="primary">Contig6787.g7260</name>
    <name evidence="13" type="ORF">STYLEM_18632</name>
</gene>
<feature type="transmembrane region" description="Helical" evidence="10">
    <location>
        <begin position="42"/>
        <end position="64"/>
    </location>
</feature>
<dbReference type="GO" id="GO:0016887">
    <property type="term" value="F:ATP hydrolysis activity"/>
    <property type="evidence" value="ECO:0007669"/>
    <property type="project" value="InterPro"/>
</dbReference>
<evidence type="ECO:0000256" key="3">
    <source>
        <dbReference type="ARBA" id="ARBA00022448"/>
    </source>
</evidence>
<evidence type="ECO:0000256" key="2">
    <source>
        <dbReference type="ARBA" id="ARBA00007577"/>
    </source>
</evidence>
<dbReference type="SUPFAM" id="SSF90123">
    <property type="entry name" value="ABC transporter transmembrane region"/>
    <property type="match status" value="2"/>
</dbReference>
<feature type="transmembrane region" description="Helical" evidence="10">
    <location>
        <begin position="931"/>
        <end position="948"/>
    </location>
</feature>
<feature type="domain" description="ABC transporter" evidence="11">
    <location>
        <begin position="330"/>
        <end position="569"/>
    </location>
</feature>
<dbReference type="Gene3D" id="3.40.50.300">
    <property type="entry name" value="P-loop containing nucleotide triphosphate hydrolases"/>
    <property type="match status" value="3"/>
</dbReference>
<protein>
    <submittedName>
        <fullName evidence="13">Abc transporter</fullName>
    </submittedName>
</protein>
<keyword evidence="5" id="KW-0547">Nucleotide-binding</keyword>
<dbReference type="OMA" id="RANVMHQ"/>
<dbReference type="PROSITE" id="PS00211">
    <property type="entry name" value="ABC_TRANSPORTER_1"/>
    <property type="match status" value="2"/>
</dbReference>
<comment type="similarity">
    <text evidence="2">Belongs to the ABC transporter superfamily. ABCB family. Multidrug resistance exporter (TC 3.A.1.201) subfamily.</text>
</comment>